<name>A0A8K0X546_9PEZI</name>
<keyword evidence="2" id="KW-1185">Reference proteome</keyword>
<dbReference type="AlphaFoldDB" id="A0A8K0X546"/>
<protein>
    <submittedName>
        <fullName evidence="1">Uncharacterized protein</fullName>
    </submittedName>
</protein>
<gene>
    <name evidence="1" type="ORF">B0T11DRAFT_53879</name>
</gene>
<accession>A0A8K0X546</accession>
<dbReference type="Proteomes" id="UP000813385">
    <property type="component" value="Unassembled WGS sequence"/>
</dbReference>
<organism evidence="1 2">
    <name type="scientific">Plectosphaerella cucumerina</name>
    <dbReference type="NCBI Taxonomy" id="40658"/>
    <lineage>
        <taxon>Eukaryota</taxon>
        <taxon>Fungi</taxon>
        <taxon>Dikarya</taxon>
        <taxon>Ascomycota</taxon>
        <taxon>Pezizomycotina</taxon>
        <taxon>Sordariomycetes</taxon>
        <taxon>Hypocreomycetidae</taxon>
        <taxon>Glomerellales</taxon>
        <taxon>Plectosphaerellaceae</taxon>
        <taxon>Plectosphaerella</taxon>
    </lineage>
</organism>
<comment type="caution">
    <text evidence="1">The sequence shown here is derived from an EMBL/GenBank/DDBJ whole genome shotgun (WGS) entry which is preliminary data.</text>
</comment>
<evidence type="ECO:0000313" key="1">
    <source>
        <dbReference type="EMBL" id="KAH7367468.1"/>
    </source>
</evidence>
<sequence length="277" mass="30087">MGPLPCFPFFTHSPLPRALSSHHRNGLPVIVFFLPARLCDPDAGVSPASRSLLGKRGFWIFTRRSSCWSSSASRRTVKECSGWTDSSRCQPLFTHAPLAAPPGEVEPPGCWDGARSCDDGRQETGHIPSLFLSTSGSSSGYFREGGASVLLFVFPDVSNPPCLHSHLHFASYTQLEPRTRSRYLPVLPTNTNSSYPLPLPSGYLPLALTPVVRSSSKMVVSLPRTPCHLIAPSTPAVSLMTSRPLIHNINNTTDESTHPYFSIHRGGGGRAQGRTLI</sequence>
<proteinExistence type="predicted"/>
<dbReference type="EMBL" id="JAGPXD010000002">
    <property type="protein sequence ID" value="KAH7367468.1"/>
    <property type="molecule type" value="Genomic_DNA"/>
</dbReference>
<reference evidence="1" key="1">
    <citation type="journal article" date="2021" name="Nat. Commun.">
        <title>Genetic determinants of endophytism in the Arabidopsis root mycobiome.</title>
        <authorList>
            <person name="Mesny F."/>
            <person name="Miyauchi S."/>
            <person name="Thiergart T."/>
            <person name="Pickel B."/>
            <person name="Atanasova L."/>
            <person name="Karlsson M."/>
            <person name="Huettel B."/>
            <person name="Barry K.W."/>
            <person name="Haridas S."/>
            <person name="Chen C."/>
            <person name="Bauer D."/>
            <person name="Andreopoulos W."/>
            <person name="Pangilinan J."/>
            <person name="LaButti K."/>
            <person name="Riley R."/>
            <person name="Lipzen A."/>
            <person name="Clum A."/>
            <person name="Drula E."/>
            <person name="Henrissat B."/>
            <person name="Kohler A."/>
            <person name="Grigoriev I.V."/>
            <person name="Martin F.M."/>
            <person name="Hacquard S."/>
        </authorList>
    </citation>
    <scope>NUCLEOTIDE SEQUENCE</scope>
    <source>
        <strain evidence="1">MPI-CAGE-AT-0016</strain>
    </source>
</reference>
<evidence type="ECO:0000313" key="2">
    <source>
        <dbReference type="Proteomes" id="UP000813385"/>
    </source>
</evidence>